<dbReference type="RefSeq" id="WP_089820582.1">
    <property type="nucleotide sequence ID" value="NZ_FODV01000001.1"/>
</dbReference>
<accession>A0A1H8MYB8</accession>
<protein>
    <submittedName>
        <fullName evidence="1">Uncharacterized protein</fullName>
    </submittedName>
</protein>
<organism evidence="1 2">
    <name type="scientific">Halogranum amylolyticum</name>
    <dbReference type="NCBI Taxonomy" id="660520"/>
    <lineage>
        <taxon>Archaea</taxon>
        <taxon>Methanobacteriati</taxon>
        <taxon>Methanobacteriota</taxon>
        <taxon>Stenosarchaea group</taxon>
        <taxon>Halobacteria</taxon>
        <taxon>Halobacteriales</taxon>
        <taxon>Haloferacaceae</taxon>
    </lineage>
</organism>
<keyword evidence="2" id="KW-1185">Reference proteome</keyword>
<gene>
    <name evidence="1" type="ORF">SAMN04487948_101186</name>
</gene>
<name>A0A1H8MYB8_9EURY</name>
<sequence length="72" mass="7841">MLRTLAALLGLVELLFPKQVVDVVTRLAYETPDEFEVKPWVYTAARVEGLVFLLLATGKLGSCADTDGDDVS</sequence>
<dbReference type="OrthoDB" id="260081at2157"/>
<dbReference type="Proteomes" id="UP000199126">
    <property type="component" value="Unassembled WGS sequence"/>
</dbReference>
<evidence type="ECO:0000313" key="1">
    <source>
        <dbReference type="EMBL" id="SEO22385.1"/>
    </source>
</evidence>
<proteinExistence type="predicted"/>
<reference evidence="2" key="1">
    <citation type="submission" date="2016-10" db="EMBL/GenBank/DDBJ databases">
        <authorList>
            <person name="Varghese N."/>
            <person name="Submissions S."/>
        </authorList>
    </citation>
    <scope>NUCLEOTIDE SEQUENCE [LARGE SCALE GENOMIC DNA]</scope>
    <source>
        <strain evidence="2">CGMCC 1.10121</strain>
    </source>
</reference>
<dbReference type="AlphaFoldDB" id="A0A1H8MYB8"/>
<evidence type="ECO:0000313" key="2">
    <source>
        <dbReference type="Proteomes" id="UP000199126"/>
    </source>
</evidence>
<dbReference type="EMBL" id="FODV01000001">
    <property type="protein sequence ID" value="SEO22385.1"/>
    <property type="molecule type" value="Genomic_DNA"/>
</dbReference>